<evidence type="ECO:0000313" key="2">
    <source>
        <dbReference type="Proteomes" id="UP000218181"/>
    </source>
</evidence>
<comment type="caution">
    <text evidence="1">The sequence shown here is derived from an EMBL/GenBank/DDBJ whole genome shotgun (WGS) entry which is preliminary data.</text>
</comment>
<accession>A0A2A5RKH8</accession>
<reference evidence="1 2" key="1">
    <citation type="submission" date="2014-12" db="EMBL/GenBank/DDBJ databases">
        <title>Draft genome sequences of 10 type strains of Lactococcus.</title>
        <authorList>
            <person name="Sun Z."/>
            <person name="Zhong Z."/>
            <person name="Liu W."/>
            <person name="Zhang W."/>
            <person name="Zhang H."/>
        </authorList>
    </citation>
    <scope>NUCLEOTIDE SEQUENCE [LARGE SCALE GENOMIC DNA]</scope>
    <source>
        <strain evidence="1 2">JCM 16395</strain>
    </source>
</reference>
<dbReference type="Gene3D" id="1.20.58.90">
    <property type="match status" value="1"/>
</dbReference>
<keyword evidence="2" id="KW-1185">Reference proteome</keyword>
<dbReference type="Proteomes" id="UP000218181">
    <property type="component" value="Unassembled WGS sequence"/>
</dbReference>
<dbReference type="STRING" id="1291764.GCA_001311235_02186"/>
<name>A0A2A5RKH8_9LACT</name>
<dbReference type="InterPro" id="IPR015026">
    <property type="entry name" value="DUF1912"/>
</dbReference>
<proteinExistence type="predicted"/>
<evidence type="ECO:0008006" key="3">
    <source>
        <dbReference type="Google" id="ProtNLM"/>
    </source>
</evidence>
<dbReference type="EMBL" id="JXJU01000007">
    <property type="protein sequence ID" value="PCR99676.1"/>
    <property type="molecule type" value="Genomic_DNA"/>
</dbReference>
<organism evidence="1 2">
    <name type="scientific">Lactococcus fujiensis JCM 16395</name>
    <dbReference type="NCBI Taxonomy" id="1291764"/>
    <lineage>
        <taxon>Bacteria</taxon>
        <taxon>Bacillati</taxon>
        <taxon>Bacillota</taxon>
        <taxon>Bacilli</taxon>
        <taxon>Lactobacillales</taxon>
        <taxon>Streptococcaceae</taxon>
        <taxon>Lactococcus</taxon>
    </lineage>
</organism>
<dbReference type="OrthoDB" id="2225287at2"/>
<dbReference type="AlphaFoldDB" id="A0A2A5RKH8"/>
<protein>
    <recommendedName>
        <fullName evidence="3">Aldose 1-epimerase</fullName>
    </recommendedName>
</protein>
<evidence type="ECO:0000313" key="1">
    <source>
        <dbReference type="EMBL" id="PCR99676.1"/>
    </source>
</evidence>
<dbReference type="InterPro" id="IPR038024">
    <property type="entry name" value="SPy1572-like_sf"/>
</dbReference>
<gene>
    <name evidence="1" type="ORF">RT41_GL001789</name>
</gene>
<dbReference type="SUPFAM" id="SSF140121">
    <property type="entry name" value="SPy1572-like"/>
    <property type="match status" value="1"/>
</dbReference>
<sequence>MTFEQEFLSDFSEWVDQQVEISAMAMKAAESIQDEDPAAKDAAIRYQSRLEAYDFIKGKFENYKNGKSFHEMPDFGTVKY</sequence>
<dbReference type="Pfam" id="PF08930">
    <property type="entry name" value="DUF1912"/>
    <property type="match status" value="1"/>
</dbReference>
<dbReference type="RefSeq" id="WP_054639621.1">
    <property type="nucleotide sequence ID" value="NZ_BBAL01000008.1"/>
</dbReference>